<accession>A0ACD3ARS6</accession>
<reference evidence="1 2" key="1">
    <citation type="journal article" date="2019" name="Nat. Ecol. Evol.">
        <title>Megaphylogeny resolves global patterns of mushroom evolution.</title>
        <authorList>
            <person name="Varga T."/>
            <person name="Krizsan K."/>
            <person name="Foldi C."/>
            <person name="Dima B."/>
            <person name="Sanchez-Garcia M."/>
            <person name="Sanchez-Ramirez S."/>
            <person name="Szollosi G.J."/>
            <person name="Szarkandi J.G."/>
            <person name="Papp V."/>
            <person name="Albert L."/>
            <person name="Andreopoulos W."/>
            <person name="Angelini C."/>
            <person name="Antonin V."/>
            <person name="Barry K.W."/>
            <person name="Bougher N.L."/>
            <person name="Buchanan P."/>
            <person name="Buyck B."/>
            <person name="Bense V."/>
            <person name="Catcheside P."/>
            <person name="Chovatia M."/>
            <person name="Cooper J."/>
            <person name="Damon W."/>
            <person name="Desjardin D."/>
            <person name="Finy P."/>
            <person name="Geml J."/>
            <person name="Haridas S."/>
            <person name="Hughes K."/>
            <person name="Justo A."/>
            <person name="Karasinski D."/>
            <person name="Kautmanova I."/>
            <person name="Kiss B."/>
            <person name="Kocsube S."/>
            <person name="Kotiranta H."/>
            <person name="LaButti K.M."/>
            <person name="Lechner B.E."/>
            <person name="Liimatainen K."/>
            <person name="Lipzen A."/>
            <person name="Lukacs Z."/>
            <person name="Mihaltcheva S."/>
            <person name="Morgado L.N."/>
            <person name="Niskanen T."/>
            <person name="Noordeloos M.E."/>
            <person name="Ohm R.A."/>
            <person name="Ortiz-Santana B."/>
            <person name="Ovrebo C."/>
            <person name="Racz N."/>
            <person name="Riley R."/>
            <person name="Savchenko A."/>
            <person name="Shiryaev A."/>
            <person name="Soop K."/>
            <person name="Spirin V."/>
            <person name="Szebenyi C."/>
            <person name="Tomsovsky M."/>
            <person name="Tulloss R.E."/>
            <person name="Uehling J."/>
            <person name="Grigoriev I.V."/>
            <person name="Vagvolgyi C."/>
            <person name="Papp T."/>
            <person name="Martin F.M."/>
            <person name="Miettinen O."/>
            <person name="Hibbett D.S."/>
            <person name="Nagy L.G."/>
        </authorList>
    </citation>
    <scope>NUCLEOTIDE SEQUENCE [LARGE SCALE GENOMIC DNA]</scope>
    <source>
        <strain evidence="1 2">NL-1719</strain>
    </source>
</reference>
<organism evidence="1 2">
    <name type="scientific">Pluteus cervinus</name>
    <dbReference type="NCBI Taxonomy" id="181527"/>
    <lineage>
        <taxon>Eukaryota</taxon>
        <taxon>Fungi</taxon>
        <taxon>Dikarya</taxon>
        <taxon>Basidiomycota</taxon>
        <taxon>Agaricomycotina</taxon>
        <taxon>Agaricomycetes</taxon>
        <taxon>Agaricomycetidae</taxon>
        <taxon>Agaricales</taxon>
        <taxon>Pluteineae</taxon>
        <taxon>Pluteaceae</taxon>
        <taxon>Pluteus</taxon>
    </lineage>
</organism>
<dbReference type="Proteomes" id="UP000308600">
    <property type="component" value="Unassembled WGS sequence"/>
</dbReference>
<protein>
    <submittedName>
        <fullName evidence="1">Uncharacterized protein</fullName>
    </submittedName>
</protein>
<proteinExistence type="predicted"/>
<sequence length="139" mass="14847">MLSRSFRENTRNDNPDITHLLEDSTSNLTSSLYPPLVIAIREDSRGGDGSPSNNEGVDGSHLNSKGGDGSPSNGEGVDGSLSREEEVNRDGSYSNSGGGDGSPSNGEDVDGSLSREEEEVMDHLRTVKGLMDHSRGRRR</sequence>
<name>A0ACD3ARS6_9AGAR</name>
<evidence type="ECO:0000313" key="2">
    <source>
        <dbReference type="Proteomes" id="UP000308600"/>
    </source>
</evidence>
<keyword evidence="2" id="KW-1185">Reference proteome</keyword>
<evidence type="ECO:0000313" key="1">
    <source>
        <dbReference type="EMBL" id="TFK68349.1"/>
    </source>
</evidence>
<dbReference type="EMBL" id="ML208354">
    <property type="protein sequence ID" value="TFK68349.1"/>
    <property type="molecule type" value="Genomic_DNA"/>
</dbReference>
<gene>
    <name evidence="1" type="ORF">BDN72DRAFT_858493</name>
</gene>